<organism evidence="2 3">
    <name type="scientific">Prorocentrum cordatum</name>
    <dbReference type="NCBI Taxonomy" id="2364126"/>
    <lineage>
        <taxon>Eukaryota</taxon>
        <taxon>Sar</taxon>
        <taxon>Alveolata</taxon>
        <taxon>Dinophyceae</taxon>
        <taxon>Prorocentrales</taxon>
        <taxon>Prorocentraceae</taxon>
        <taxon>Prorocentrum</taxon>
    </lineage>
</organism>
<dbReference type="Proteomes" id="UP001189429">
    <property type="component" value="Unassembled WGS sequence"/>
</dbReference>
<evidence type="ECO:0000313" key="3">
    <source>
        <dbReference type="Proteomes" id="UP001189429"/>
    </source>
</evidence>
<accession>A0ABN9RVX9</accession>
<feature type="region of interest" description="Disordered" evidence="1">
    <location>
        <begin position="233"/>
        <end position="286"/>
    </location>
</feature>
<feature type="region of interest" description="Disordered" evidence="1">
    <location>
        <begin position="1"/>
        <end position="105"/>
    </location>
</feature>
<dbReference type="InterPro" id="IPR012674">
    <property type="entry name" value="Calycin"/>
</dbReference>
<gene>
    <name evidence="2" type="ORF">PCOR1329_LOCUS22602</name>
</gene>
<proteinExistence type="predicted"/>
<comment type="caution">
    <text evidence="2">The sequence shown here is derived from an EMBL/GenBank/DDBJ whole genome shotgun (WGS) entry which is preliminary data.</text>
</comment>
<reference evidence="2" key="1">
    <citation type="submission" date="2023-10" db="EMBL/GenBank/DDBJ databases">
        <authorList>
            <person name="Chen Y."/>
            <person name="Shah S."/>
            <person name="Dougan E. K."/>
            <person name="Thang M."/>
            <person name="Chan C."/>
        </authorList>
    </citation>
    <scope>NUCLEOTIDE SEQUENCE [LARGE SCALE GENOMIC DNA]</scope>
</reference>
<feature type="compositionally biased region" description="Low complexity" evidence="1">
    <location>
        <begin position="77"/>
        <end position="98"/>
    </location>
</feature>
<protein>
    <submittedName>
        <fullName evidence="2">Uncharacterized protein</fullName>
    </submittedName>
</protein>
<dbReference type="SUPFAM" id="SSF50814">
    <property type="entry name" value="Lipocalins"/>
    <property type="match status" value="1"/>
</dbReference>
<evidence type="ECO:0000313" key="2">
    <source>
        <dbReference type="EMBL" id="CAK0821223.1"/>
    </source>
</evidence>
<dbReference type="Gene3D" id="2.40.128.20">
    <property type="match status" value="1"/>
</dbReference>
<dbReference type="EMBL" id="CAUYUJ010007570">
    <property type="protein sequence ID" value="CAK0821223.1"/>
    <property type="molecule type" value="Genomic_DNA"/>
</dbReference>
<name>A0ABN9RVX9_9DINO</name>
<sequence>MGASACSCTLPPEAPHAAEDAASPKVGPQAQPALLRARSFTESTGESLARTSPGPSSEASPRSQDSASTEASCQSEPQGASCPGPAASGLPPSAAEPAQQPTSVARQSEQALALCATVMAARSDFSGDWLLHRLEGDVEALLRELETPWVQRKAAARLGYGVGMQCVRVEHHADQIRIHTSYVSGNVEMARPKPTLNVYNTDGIEQDVTDYEGHPVRTRVTWDGDALSMVSQRVGQGSGGPLPSTRRYLQGGGAGLRADEPDHGRRRAAGLPAPGGPEPRRGRPVRAPRHGLLSAARRRRGLLECPLSWHPQLYALHGRASSPCQDGAGRTGRIATGDALPLVPLGGARFELGSHIRRPPAPTVRAYRMHGSACVSVRERPVLFRRRLTLLPDQRGPWRIAAALSPVSLLPGGPMTGGPHRLILRSG</sequence>
<feature type="compositionally biased region" description="Polar residues" evidence="1">
    <location>
        <begin position="40"/>
        <end position="76"/>
    </location>
</feature>
<keyword evidence="3" id="KW-1185">Reference proteome</keyword>
<evidence type="ECO:0000256" key="1">
    <source>
        <dbReference type="SAM" id="MobiDB-lite"/>
    </source>
</evidence>